<sequence>MMSLTTTIFREGAITPDTIATCLQQYATDQSIGGYSCFIGQVRADIVNGNTVTAIEYTTYREMAETAVRDIATQIQQQYALTAVEVLHSLGTVAAGGICLLVLTAAPHRKAAMQACDLLVERIKAEVPIWGKEILNENDYQWKVNQ</sequence>
<dbReference type="Pfam" id="PF02391">
    <property type="entry name" value="MoaE"/>
    <property type="match status" value="1"/>
</dbReference>
<dbReference type="SUPFAM" id="SSF54690">
    <property type="entry name" value="Molybdopterin synthase subunit MoaE"/>
    <property type="match status" value="1"/>
</dbReference>
<dbReference type="STRING" id="477680.SAMN05421788_102331"/>
<evidence type="ECO:0000256" key="5">
    <source>
        <dbReference type="ARBA" id="ARBA00023150"/>
    </source>
</evidence>
<comment type="subunit">
    <text evidence="6">Heterotetramer of 2 MoaD subunits and 2 MoaE subunits. Also stable as homodimer. The enzyme changes between these two forms during catalysis.</text>
</comment>
<evidence type="ECO:0000256" key="2">
    <source>
        <dbReference type="ARBA" id="ARBA00005426"/>
    </source>
</evidence>
<keyword evidence="13" id="KW-1185">Reference proteome</keyword>
<proteinExistence type="inferred from homology"/>
<evidence type="ECO:0000256" key="9">
    <source>
        <dbReference type="ARBA" id="ARBA00030781"/>
    </source>
</evidence>
<comment type="catalytic activity">
    <reaction evidence="11">
        <text>2 [molybdopterin-synthase sulfur-carrier protein]-C-terminal-Gly-aminoethanethioate + cyclic pyranopterin phosphate + H2O = molybdopterin + 2 [molybdopterin-synthase sulfur-carrier protein]-C-terminal Gly-Gly + 2 H(+)</text>
        <dbReference type="Rhea" id="RHEA:26333"/>
        <dbReference type="Rhea" id="RHEA-COMP:12202"/>
        <dbReference type="Rhea" id="RHEA-COMP:19907"/>
        <dbReference type="ChEBI" id="CHEBI:15377"/>
        <dbReference type="ChEBI" id="CHEBI:15378"/>
        <dbReference type="ChEBI" id="CHEBI:58698"/>
        <dbReference type="ChEBI" id="CHEBI:59648"/>
        <dbReference type="ChEBI" id="CHEBI:90778"/>
        <dbReference type="ChEBI" id="CHEBI:232372"/>
        <dbReference type="EC" id="2.8.1.12"/>
    </reaction>
</comment>
<dbReference type="AlphaFoldDB" id="A0A173MHZ6"/>
<dbReference type="GO" id="GO:0030366">
    <property type="term" value="F:molybdopterin synthase activity"/>
    <property type="evidence" value="ECO:0007669"/>
    <property type="project" value="UniProtKB-EC"/>
</dbReference>
<dbReference type="Proteomes" id="UP000186917">
    <property type="component" value="Unassembled WGS sequence"/>
</dbReference>
<keyword evidence="5" id="KW-0501">Molybdenum cofactor biosynthesis</keyword>
<accession>A0A173MHZ6</accession>
<evidence type="ECO:0000256" key="7">
    <source>
        <dbReference type="ARBA" id="ARBA00029745"/>
    </source>
</evidence>
<reference evidence="13" key="1">
    <citation type="submission" date="2017-01" db="EMBL/GenBank/DDBJ databases">
        <authorList>
            <person name="Varghese N."/>
            <person name="Submissions S."/>
        </authorList>
    </citation>
    <scope>NUCLEOTIDE SEQUENCE [LARGE SCALE GENOMIC DNA]</scope>
    <source>
        <strain evidence="13">DSM 21054</strain>
    </source>
</reference>
<dbReference type="PANTHER" id="PTHR23404">
    <property type="entry name" value="MOLYBDOPTERIN SYNTHASE RELATED"/>
    <property type="match status" value="1"/>
</dbReference>
<name>A0A173MHZ6_9BACT</name>
<comment type="pathway">
    <text evidence="1">Cofactor biosynthesis; molybdopterin biosynthesis.</text>
</comment>
<dbReference type="EMBL" id="FTOR01000002">
    <property type="protein sequence ID" value="SIS95904.1"/>
    <property type="molecule type" value="Genomic_DNA"/>
</dbReference>
<dbReference type="EC" id="2.8.1.12" evidence="3"/>
<organism evidence="12 13">
    <name type="scientific">Filimonas lacunae</name>
    <dbReference type="NCBI Taxonomy" id="477680"/>
    <lineage>
        <taxon>Bacteria</taxon>
        <taxon>Pseudomonadati</taxon>
        <taxon>Bacteroidota</taxon>
        <taxon>Chitinophagia</taxon>
        <taxon>Chitinophagales</taxon>
        <taxon>Chitinophagaceae</taxon>
        <taxon>Filimonas</taxon>
    </lineage>
</organism>
<evidence type="ECO:0000256" key="4">
    <source>
        <dbReference type="ARBA" id="ARBA00013858"/>
    </source>
</evidence>
<evidence type="ECO:0000256" key="10">
    <source>
        <dbReference type="ARBA" id="ARBA00032474"/>
    </source>
</evidence>
<evidence type="ECO:0000256" key="6">
    <source>
        <dbReference type="ARBA" id="ARBA00026066"/>
    </source>
</evidence>
<evidence type="ECO:0000256" key="1">
    <source>
        <dbReference type="ARBA" id="ARBA00005046"/>
    </source>
</evidence>
<comment type="similarity">
    <text evidence="2">Belongs to the MoaE family.</text>
</comment>
<evidence type="ECO:0000256" key="11">
    <source>
        <dbReference type="ARBA" id="ARBA00049878"/>
    </source>
</evidence>
<evidence type="ECO:0000313" key="12">
    <source>
        <dbReference type="EMBL" id="SIS95904.1"/>
    </source>
</evidence>
<dbReference type="Gene3D" id="3.90.1170.40">
    <property type="entry name" value="Molybdopterin biosynthesis MoaE subunit"/>
    <property type="match status" value="1"/>
</dbReference>
<dbReference type="RefSeq" id="WP_076377998.1">
    <property type="nucleotide sequence ID" value="NZ_AP017422.1"/>
</dbReference>
<gene>
    <name evidence="12" type="ORF">SAMN05421788_102331</name>
</gene>
<dbReference type="KEGG" id="fln:FLA_3058"/>
<dbReference type="InterPro" id="IPR003448">
    <property type="entry name" value="Mopterin_biosynth_MoaE"/>
</dbReference>
<protein>
    <recommendedName>
        <fullName evidence="4">Molybdopterin synthase catalytic subunit</fullName>
        <ecNumber evidence="3">2.8.1.12</ecNumber>
    </recommendedName>
    <alternativeName>
        <fullName evidence="9">MPT synthase subunit 2</fullName>
    </alternativeName>
    <alternativeName>
        <fullName evidence="7">Molybdenum cofactor biosynthesis protein E</fullName>
    </alternativeName>
    <alternativeName>
        <fullName evidence="8">Molybdopterin-converting factor large subunit</fullName>
    </alternativeName>
    <alternativeName>
        <fullName evidence="10">Molybdopterin-converting factor subunit 2</fullName>
    </alternativeName>
</protein>
<dbReference type="InterPro" id="IPR036563">
    <property type="entry name" value="MoaE_sf"/>
</dbReference>
<dbReference type="CDD" id="cd00756">
    <property type="entry name" value="MoaE"/>
    <property type="match status" value="1"/>
</dbReference>
<evidence type="ECO:0000313" key="13">
    <source>
        <dbReference type="Proteomes" id="UP000186917"/>
    </source>
</evidence>
<evidence type="ECO:0000256" key="3">
    <source>
        <dbReference type="ARBA" id="ARBA00011950"/>
    </source>
</evidence>
<evidence type="ECO:0000256" key="8">
    <source>
        <dbReference type="ARBA" id="ARBA00030407"/>
    </source>
</evidence>
<dbReference type="GO" id="GO:0006777">
    <property type="term" value="P:Mo-molybdopterin cofactor biosynthetic process"/>
    <property type="evidence" value="ECO:0007669"/>
    <property type="project" value="UniProtKB-KW"/>
</dbReference>